<dbReference type="RefSeq" id="WP_165033904.1">
    <property type="nucleotide sequence ID" value="NZ_JAAKZF010000107.1"/>
</dbReference>
<dbReference type="PROSITE" id="PS51257">
    <property type="entry name" value="PROKAR_LIPOPROTEIN"/>
    <property type="match status" value="1"/>
</dbReference>
<evidence type="ECO:0000256" key="1">
    <source>
        <dbReference type="SAM" id="SignalP"/>
    </source>
</evidence>
<name>A0A6G4WL61_9HYPH</name>
<feature type="chain" id="PRO_5026009165" evidence="1">
    <location>
        <begin position="24"/>
        <end position="48"/>
    </location>
</feature>
<feature type="signal peptide" evidence="1">
    <location>
        <begin position="1"/>
        <end position="23"/>
    </location>
</feature>
<reference evidence="2 3" key="1">
    <citation type="submission" date="2020-02" db="EMBL/GenBank/DDBJ databases">
        <title>Genome sequence of strain CCNWXJ40-4.</title>
        <authorList>
            <person name="Gao J."/>
            <person name="Sun J."/>
        </authorList>
    </citation>
    <scope>NUCLEOTIDE SEQUENCE [LARGE SCALE GENOMIC DNA]</scope>
    <source>
        <strain evidence="2 3">CCNWXJ 40-4</strain>
    </source>
</reference>
<dbReference type="Proteomes" id="UP001642900">
    <property type="component" value="Unassembled WGS sequence"/>
</dbReference>
<sequence length="48" mass="4866">MSRLLVTAISIFAVASLSGCANMDIGKGKGKAPPPVVVEEPAPAPVFK</sequence>
<proteinExistence type="predicted"/>
<keyword evidence="1" id="KW-0732">Signal</keyword>
<protein>
    <submittedName>
        <fullName evidence="2">ABC transporter</fullName>
    </submittedName>
</protein>
<evidence type="ECO:0000313" key="3">
    <source>
        <dbReference type="Proteomes" id="UP001642900"/>
    </source>
</evidence>
<evidence type="ECO:0000313" key="2">
    <source>
        <dbReference type="EMBL" id="NGO55552.1"/>
    </source>
</evidence>
<dbReference type="AlphaFoldDB" id="A0A6G4WL61"/>
<gene>
    <name evidence="2" type="ORF">G6N73_31700</name>
</gene>
<dbReference type="EMBL" id="JAAKZF010000107">
    <property type="protein sequence ID" value="NGO55552.1"/>
    <property type="molecule type" value="Genomic_DNA"/>
</dbReference>
<accession>A0A6G4WL61</accession>
<keyword evidence="3" id="KW-1185">Reference proteome</keyword>
<organism evidence="2 3">
    <name type="scientific">Allomesorhizobium camelthorni</name>
    <dbReference type="NCBI Taxonomy" id="475069"/>
    <lineage>
        <taxon>Bacteria</taxon>
        <taxon>Pseudomonadati</taxon>
        <taxon>Pseudomonadota</taxon>
        <taxon>Alphaproteobacteria</taxon>
        <taxon>Hyphomicrobiales</taxon>
        <taxon>Phyllobacteriaceae</taxon>
        <taxon>Allomesorhizobium</taxon>
    </lineage>
</organism>
<comment type="caution">
    <text evidence="2">The sequence shown here is derived from an EMBL/GenBank/DDBJ whole genome shotgun (WGS) entry which is preliminary data.</text>
</comment>